<proteinExistence type="predicted"/>
<sequence length="284" mass="32740">MDQVREQKLLDWKMELKLDHLSPVTISFSEKIGCQMRVEIRLTEKGVTQHKKVLKLLANSLEVILNYTQQDWEPIYRAFDKWFHKSSFRTMESLAKISDSEIMKSGTQNGSLFIKTSNPMEERPSNEDNWKNISLHGDSIPQFAYSRRQFDELEINFETKTATSMENDDADFNGTLMDGGSYGFGIKMPMRSFDKLAEILLLHNLPNKSYIDACTKFVNTSQLATCDTKKLLGMDDTIYSNKGFRSLLEKYFDPNSVHTNRIVVHCHGGSQHSKKEFLKSLVEK</sequence>
<dbReference type="WBParaSite" id="nRc.2.0.1.t22176-RA">
    <property type="protein sequence ID" value="nRc.2.0.1.t22176-RA"/>
    <property type="gene ID" value="nRc.2.0.1.g22176"/>
</dbReference>
<dbReference type="AlphaFoldDB" id="A0A915J6U7"/>
<reference evidence="2" key="1">
    <citation type="submission" date="2022-11" db="UniProtKB">
        <authorList>
            <consortium name="WormBaseParasite"/>
        </authorList>
    </citation>
    <scope>IDENTIFICATION</scope>
</reference>
<protein>
    <submittedName>
        <fullName evidence="2">Uncharacterized protein</fullName>
    </submittedName>
</protein>
<dbReference type="Proteomes" id="UP000887565">
    <property type="component" value="Unplaced"/>
</dbReference>
<accession>A0A915J6U7</accession>
<name>A0A915J6U7_ROMCU</name>
<organism evidence="1 2">
    <name type="scientific">Romanomermis culicivorax</name>
    <name type="common">Nematode worm</name>
    <dbReference type="NCBI Taxonomy" id="13658"/>
    <lineage>
        <taxon>Eukaryota</taxon>
        <taxon>Metazoa</taxon>
        <taxon>Ecdysozoa</taxon>
        <taxon>Nematoda</taxon>
        <taxon>Enoplea</taxon>
        <taxon>Dorylaimia</taxon>
        <taxon>Mermithida</taxon>
        <taxon>Mermithoidea</taxon>
        <taxon>Mermithidae</taxon>
        <taxon>Romanomermis</taxon>
    </lineage>
</organism>
<evidence type="ECO:0000313" key="2">
    <source>
        <dbReference type="WBParaSite" id="nRc.2.0.1.t22176-RA"/>
    </source>
</evidence>
<evidence type="ECO:0000313" key="1">
    <source>
        <dbReference type="Proteomes" id="UP000887565"/>
    </source>
</evidence>
<keyword evidence="1" id="KW-1185">Reference proteome</keyword>